<accession>A0A7J5YM56</accession>
<evidence type="ECO:0000256" key="1">
    <source>
        <dbReference type="SAM" id="MobiDB-lite"/>
    </source>
</evidence>
<protein>
    <submittedName>
        <fullName evidence="2">Uncharacterized protein</fullName>
    </submittedName>
</protein>
<proteinExistence type="predicted"/>
<evidence type="ECO:0000313" key="3">
    <source>
        <dbReference type="Proteomes" id="UP000518266"/>
    </source>
</evidence>
<feature type="region of interest" description="Disordered" evidence="1">
    <location>
        <begin position="26"/>
        <end position="68"/>
    </location>
</feature>
<dbReference type="AlphaFoldDB" id="A0A7J5YM56"/>
<feature type="compositionally biased region" description="Polar residues" evidence="1">
    <location>
        <begin position="45"/>
        <end position="60"/>
    </location>
</feature>
<dbReference type="EMBL" id="JAAKFY010000011">
    <property type="protein sequence ID" value="KAF3849497.1"/>
    <property type="molecule type" value="Genomic_DNA"/>
</dbReference>
<sequence length="107" mass="12692">MDPHSPLPRSQGWSEQLRLFPYIPTLTNKHTHNTHPQTPRPNRPMRTNSRIYHQRQPRTPSSSSQFPWTTLIPTLTQTRTQWPAHSPFLPRWFPIPHLLDLQPHLIL</sequence>
<organism evidence="2 3">
    <name type="scientific">Dissostichus mawsoni</name>
    <name type="common">Antarctic cod</name>
    <dbReference type="NCBI Taxonomy" id="36200"/>
    <lineage>
        <taxon>Eukaryota</taxon>
        <taxon>Metazoa</taxon>
        <taxon>Chordata</taxon>
        <taxon>Craniata</taxon>
        <taxon>Vertebrata</taxon>
        <taxon>Euteleostomi</taxon>
        <taxon>Actinopterygii</taxon>
        <taxon>Neopterygii</taxon>
        <taxon>Teleostei</taxon>
        <taxon>Neoteleostei</taxon>
        <taxon>Acanthomorphata</taxon>
        <taxon>Eupercaria</taxon>
        <taxon>Perciformes</taxon>
        <taxon>Notothenioidei</taxon>
        <taxon>Nototheniidae</taxon>
        <taxon>Dissostichus</taxon>
    </lineage>
</organism>
<dbReference type="Proteomes" id="UP000518266">
    <property type="component" value="Unassembled WGS sequence"/>
</dbReference>
<comment type="caution">
    <text evidence="2">The sequence shown here is derived from an EMBL/GenBank/DDBJ whole genome shotgun (WGS) entry which is preliminary data.</text>
</comment>
<evidence type="ECO:0000313" key="2">
    <source>
        <dbReference type="EMBL" id="KAF3849497.1"/>
    </source>
</evidence>
<gene>
    <name evidence="2" type="ORF">F7725_019216</name>
</gene>
<keyword evidence="3" id="KW-1185">Reference proteome</keyword>
<reference evidence="2 3" key="1">
    <citation type="submission" date="2020-03" db="EMBL/GenBank/DDBJ databases">
        <title>Dissostichus mawsoni Genome sequencing and assembly.</title>
        <authorList>
            <person name="Park H."/>
        </authorList>
    </citation>
    <scope>NUCLEOTIDE SEQUENCE [LARGE SCALE GENOMIC DNA]</scope>
    <source>
        <strain evidence="2">DM0001</strain>
        <tissue evidence="2">Muscle</tissue>
    </source>
</reference>
<name>A0A7J5YM56_DISMA</name>